<evidence type="ECO:0000313" key="3">
    <source>
        <dbReference type="Proteomes" id="UP000554837"/>
    </source>
</evidence>
<dbReference type="OrthoDB" id="197869at2"/>
<protein>
    <recommendedName>
        <fullName evidence="4">Porin</fullName>
    </recommendedName>
</protein>
<dbReference type="SUPFAM" id="SSF56935">
    <property type="entry name" value="Porins"/>
    <property type="match status" value="1"/>
</dbReference>
<gene>
    <name evidence="2" type="ORF">HNQ51_001991</name>
</gene>
<evidence type="ECO:0000256" key="1">
    <source>
        <dbReference type="SAM" id="SignalP"/>
    </source>
</evidence>
<organism evidence="2 3">
    <name type="scientific">Inhella inkyongensis</name>
    <dbReference type="NCBI Taxonomy" id="392593"/>
    <lineage>
        <taxon>Bacteria</taxon>
        <taxon>Pseudomonadati</taxon>
        <taxon>Pseudomonadota</taxon>
        <taxon>Betaproteobacteria</taxon>
        <taxon>Burkholderiales</taxon>
        <taxon>Sphaerotilaceae</taxon>
        <taxon>Inhella</taxon>
    </lineage>
</organism>
<sequence>MRWIRSGRRLGVLGGVALALQALSGAALAQEFKTSGFLSVVAGRTQGDCSATALAPKYQSSCTRSIVDWGHAAVYDESWALDQESRLGLQGEWKISRDFSAVAQITARTLKDQHLNLEWAYLSYALNPEWKIQLGRKRIPLYYYSDFQDAGYAYNTVRPSPDVYGWDVVNYNGLSLSNTKNLGDWTLRTELYTGSEKSKENPYYTLFTEDRKDVEWGGITGLSVEASKDWFTGRISYTRSNIRVRDRASGDYAELYNGGTKANQSFLGLVLNGDWEEWQWRSEFGKARRMQAVGYDAKFYLMTLGRQWGNFTLTAGLSRYAESSRFDLADYVPVTLSTNTLALRYEIHQGGALKLQLDRVRDRTALAPLTGPARVISVAYDRVF</sequence>
<comment type="caution">
    <text evidence="2">The sequence shown here is derived from an EMBL/GenBank/DDBJ whole genome shotgun (WGS) entry which is preliminary data.</text>
</comment>
<feature type="chain" id="PRO_5032452779" description="Porin" evidence="1">
    <location>
        <begin position="30"/>
        <end position="384"/>
    </location>
</feature>
<name>A0A840S0R8_9BURK</name>
<reference evidence="2 3" key="1">
    <citation type="submission" date="2020-08" db="EMBL/GenBank/DDBJ databases">
        <title>Genomic Encyclopedia of Type Strains, Phase IV (KMG-IV): sequencing the most valuable type-strain genomes for metagenomic binning, comparative biology and taxonomic classification.</title>
        <authorList>
            <person name="Goeker M."/>
        </authorList>
    </citation>
    <scope>NUCLEOTIDE SEQUENCE [LARGE SCALE GENOMIC DNA]</scope>
    <source>
        <strain evidence="2 3">DSM 23958</strain>
    </source>
</reference>
<dbReference type="Proteomes" id="UP000554837">
    <property type="component" value="Unassembled WGS sequence"/>
</dbReference>
<evidence type="ECO:0008006" key="4">
    <source>
        <dbReference type="Google" id="ProtNLM"/>
    </source>
</evidence>
<keyword evidence="1" id="KW-0732">Signal</keyword>
<dbReference type="EMBL" id="JACHHO010000002">
    <property type="protein sequence ID" value="MBB5204677.1"/>
    <property type="molecule type" value="Genomic_DNA"/>
</dbReference>
<accession>A0A840S0R8</accession>
<proteinExistence type="predicted"/>
<keyword evidence="3" id="KW-1185">Reference proteome</keyword>
<evidence type="ECO:0000313" key="2">
    <source>
        <dbReference type="EMBL" id="MBB5204677.1"/>
    </source>
</evidence>
<feature type="signal peptide" evidence="1">
    <location>
        <begin position="1"/>
        <end position="29"/>
    </location>
</feature>
<dbReference type="AlphaFoldDB" id="A0A840S0R8"/>
<dbReference type="RefSeq" id="WP_138855665.1">
    <property type="nucleotide sequence ID" value="NZ_CP040709.1"/>
</dbReference>